<dbReference type="EMBL" id="CP036426">
    <property type="protein sequence ID" value="QDV35895.1"/>
    <property type="molecule type" value="Genomic_DNA"/>
</dbReference>
<dbReference type="KEGG" id="tpla:ElP_38030"/>
<dbReference type="OrthoDB" id="1139344at2"/>
<dbReference type="Proteomes" id="UP000317835">
    <property type="component" value="Chromosome"/>
</dbReference>
<keyword evidence="2" id="KW-1185">Reference proteome</keyword>
<evidence type="ECO:0000313" key="1">
    <source>
        <dbReference type="EMBL" id="QDV35895.1"/>
    </source>
</evidence>
<protein>
    <submittedName>
        <fullName evidence="1">Uncharacterized protein</fullName>
    </submittedName>
</protein>
<gene>
    <name evidence="1" type="ORF">ElP_38030</name>
</gene>
<dbReference type="AlphaFoldDB" id="A0A518H4X8"/>
<sequence>MRRRRLDVILFAVGLLVASAAVIVRLTPPLYEPFFAAREFDAPGWRAGDRLDRGRMTRDLESSGRLLGLDRGQVLDLLGPPDDRTEDSMSYSVDLGHRFGSTPWLYRLRVEFEGRGEVERVLLHD</sequence>
<dbReference type="RefSeq" id="WP_145271799.1">
    <property type="nucleotide sequence ID" value="NZ_CP036426.1"/>
</dbReference>
<organism evidence="1 2">
    <name type="scientific">Tautonia plasticadhaerens</name>
    <dbReference type="NCBI Taxonomy" id="2527974"/>
    <lineage>
        <taxon>Bacteria</taxon>
        <taxon>Pseudomonadati</taxon>
        <taxon>Planctomycetota</taxon>
        <taxon>Planctomycetia</taxon>
        <taxon>Isosphaerales</taxon>
        <taxon>Isosphaeraceae</taxon>
        <taxon>Tautonia</taxon>
    </lineage>
</organism>
<accession>A0A518H4X8</accession>
<evidence type="ECO:0000313" key="2">
    <source>
        <dbReference type="Proteomes" id="UP000317835"/>
    </source>
</evidence>
<reference evidence="1 2" key="1">
    <citation type="submission" date="2019-02" db="EMBL/GenBank/DDBJ databases">
        <title>Deep-cultivation of Planctomycetes and their phenomic and genomic characterization uncovers novel biology.</title>
        <authorList>
            <person name="Wiegand S."/>
            <person name="Jogler M."/>
            <person name="Boedeker C."/>
            <person name="Pinto D."/>
            <person name="Vollmers J."/>
            <person name="Rivas-Marin E."/>
            <person name="Kohn T."/>
            <person name="Peeters S.H."/>
            <person name="Heuer A."/>
            <person name="Rast P."/>
            <person name="Oberbeckmann S."/>
            <person name="Bunk B."/>
            <person name="Jeske O."/>
            <person name="Meyerdierks A."/>
            <person name="Storesund J.E."/>
            <person name="Kallscheuer N."/>
            <person name="Luecker S."/>
            <person name="Lage O.M."/>
            <person name="Pohl T."/>
            <person name="Merkel B.J."/>
            <person name="Hornburger P."/>
            <person name="Mueller R.-W."/>
            <person name="Bruemmer F."/>
            <person name="Labrenz M."/>
            <person name="Spormann A.M."/>
            <person name="Op den Camp H."/>
            <person name="Overmann J."/>
            <person name="Amann R."/>
            <person name="Jetten M.S.M."/>
            <person name="Mascher T."/>
            <person name="Medema M.H."/>
            <person name="Devos D.P."/>
            <person name="Kaster A.-K."/>
            <person name="Ovreas L."/>
            <person name="Rohde M."/>
            <person name="Galperin M.Y."/>
            <person name="Jogler C."/>
        </authorList>
    </citation>
    <scope>NUCLEOTIDE SEQUENCE [LARGE SCALE GENOMIC DNA]</scope>
    <source>
        <strain evidence="1 2">ElP</strain>
    </source>
</reference>
<proteinExistence type="predicted"/>
<name>A0A518H4X8_9BACT</name>